<evidence type="ECO:0000313" key="3">
    <source>
        <dbReference type="EMBL" id="GEU73541.1"/>
    </source>
</evidence>
<evidence type="ECO:0000256" key="2">
    <source>
        <dbReference type="SAM" id="MobiDB-lite"/>
    </source>
</evidence>
<dbReference type="EMBL" id="BKCJ010006710">
    <property type="protein sequence ID" value="GEU73541.1"/>
    <property type="molecule type" value="Genomic_DNA"/>
</dbReference>
<dbReference type="AlphaFoldDB" id="A0A6L2MHW1"/>
<sequence length="434" mass="49947">MQMVRGKWGNQFRQYVGQNVGNQHGLRVMVMGTIEIRLDSATVAQKEEVGIQLQAEEIDLMAAATDKAPVYDSNGSAEVHHYENCYNNDIFNMFTQEEQYIELLEPIPEPHQVQQNDSNVIPEVSSVEQSGGTVDQHPVNVEETHVLYNSLYNNLAIKVEKVNSVNHKLRETNADLTTELARYNNQEKCFEINQEKYDKLERCYHQSLYQEQCLSKKINALYLSSGEQITALNEEISCLNKQLSKEKSTVSSLQEEKKKLKSDFKIREDELLDKQIQLKNKVKELDNILVKTGQLIQTMHMLSPKPDSFYHTEQKMALAAKFVRDFQSLAKEVDESLAQHKALEWEIERLLRTVVSQDIMSIVQNNSVVDTSNLQTELERADITTKTRRLQPKSNTKNDRVPSMSKSSRIKNKEVEVEDHPRILLLSKNKKHVT</sequence>
<feature type="coiled-coil region" evidence="1">
    <location>
        <begin position="229"/>
        <end position="270"/>
    </location>
</feature>
<evidence type="ECO:0000256" key="1">
    <source>
        <dbReference type="SAM" id="Coils"/>
    </source>
</evidence>
<proteinExistence type="predicted"/>
<protein>
    <recommendedName>
        <fullName evidence="4">Integrase, catalytic region, zinc finger, CCHC-type, peptidase aspartic, catalytic</fullName>
    </recommendedName>
</protein>
<evidence type="ECO:0008006" key="4">
    <source>
        <dbReference type="Google" id="ProtNLM"/>
    </source>
</evidence>
<comment type="caution">
    <text evidence="3">The sequence shown here is derived from an EMBL/GenBank/DDBJ whole genome shotgun (WGS) entry which is preliminary data.</text>
</comment>
<gene>
    <name evidence="3" type="ORF">Tci_045519</name>
</gene>
<organism evidence="3">
    <name type="scientific">Tanacetum cinerariifolium</name>
    <name type="common">Dalmatian daisy</name>
    <name type="synonym">Chrysanthemum cinerariifolium</name>
    <dbReference type="NCBI Taxonomy" id="118510"/>
    <lineage>
        <taxon>Eukaryota</taxon>
        <taxon>Viridiplantae</taxon>
        <taxon>Streptophyta</taxon>
        <taxon>Embryophyta</taxon>
        <taxon>Tracheophyta</taxon>
        <taxon>Spermatophyta</taxon>
        <taxon>Magnoliopsida</taxon>
        <taxon>eudicotyledons</taxon>
        <taxon>Gunneridae</taxon>
        <taxon>Pentapetalae</taxon>
        <taxon>asterids</taxon>
        <taxon>campanulids</taxon>
        <taxon>Asterales</taxon>
        <taxon>Asteraceae</taxon>
        <taxon>Asteroideae</taxon>
        <taxon>Anthemideae</taxon>
        <taxon>Anthemidinae</taxon>
        <taxon>Tanacetum</taxon>
    </lineage>
</organism>
<reference evidence="3" key="1">
    <citation type="journal article" date="2019" name="Sci. Rep.">
        <title>Draft genome of Tanacetum cinerariifolium, the natural source of mosquito coil.</title>
        <authorList>
            <person name="Yamashiro T."/>
            <person name="Shiraishi A."/>
            <person name="Satake H."/>
            <person name="Nakayama K."/>
        </authorList>
    </citation>
    <scope>NUCLEOTIDE SEQUENCE</scope>
</reference>
<keyword evidence="1" id="KW-0175">Coiled coil</keyword>
<name>A0A6L2MHW1_TANCI</name>
<accession>A0A6L2MHW1</accession>
<feature type="region of interest" description="Disordered" evidence="2">
    <location>
        <begin position="386"/>
        <end position="415"/>
    </location>
</feature>